<dbReference type="OrthoDB" id="5875142at2"/>
<evidence type="ECO:0008006" key="3">
    <source>
        <dbReference type="Google" id="ProtNLM"/>
    </source>
</evidence>
<dbReference type="Gene3D" id="3.40.50.450">
    <property type="match status" value="1"/>
</dbReference>
<dbReference type="Proteomes" id="UP000215509">
    <property type="component" value="Unassembled WGS sequence"/>
</dbReference>
<keyword evidence="2" id="KW-1185">Reference proteome</keyword>
<dbReference type="RefSeq" id="WP_094013982.1">
    <property type="nucleotide sequence ID" value="NZ_NMQW01000008.1"/>
</dbReference>
<dbReference type="AlphaFoldDB" id="A0A229UV18"/>
<evidence type="ECO:0000313" key="2">
    <source>
        <dbReference type="Proteomes" id="UP000215509"/>
    </source>
</evidence>
<reference evidence="1 2" key="1">
    <citation type="submission" date="2017-07" db="EMBL/GenBank/DDBJ databases">
        <title>Genome sequencing and assembly of Paenibacillus rigui.</title>
        <authorList>
            <person name="Mayilraj S."/>
        </authorList>
    </citation>
    <scope>NUCLEOTIDE SEQUENCE [LARGE SCALE GENOMIC DNA]</scope>
    <source>
        <strain evidence="1 2">JCM 16352</strain>
    </source>
</reference>
<dbReference type="EMBL" id="NMQW01000008">
    <property type="protein sequence ID" value="OXM87234.1"/>
    <property type="molecule type" value="Genomic_DNA"/>
</dbReference>
<proteinExistence type="predicted"/>
<name>A0A229UV18_9BACL</name>
<organism evidence="1 2">
    <name type="scientific">Paenibacillus rigui</name>
    <dbReference type="NCBI Taxonomy" id="554312"/>
    <lineage>
        <taxon>Bacteria</taxon>
        <taxon>Bacillati</taxon>
        <taxon>Bacillota</taxon>
        <taxon>Bacilli</taxon>
        <taxon>Bacillales</taxon>
        <taxon>Paenibacillaceae</taxon>
        <taxon>Paenibacillus</taxon>
    </lineage>
</organism>
<accession>A0A229UV18</accession>
<comment type="caution">
    <text evidence="1">The sequence shown here is derived from an EMBL/GenBank/DDBJ whole genome shotgun (WGS) entry which is preliminary data.</text>
</comment>
<protein>
    <recommendedName>
        <fullName evidence="3">Nucleoside 2-deoxyribosyltransferase</fullName>
    </recommendedName>
</protein>
<sequence>MKDTLKTVISGSYRKHFNQMLEVKTFLEQEGIHVLAPVSHGIVNPGEEFIILDEDPIEDPRTLQDSIFAKIRASSFLVIANIDDYIGKAAVLEMGYAAAMGLQILSVEKVSDPNLAGYCRLMEDVFPRWKNNKEAMAGDRLCLKVN</sequence>
<gene>
    <name evidence="1" type="ORF">CF651_06195</name>
</gene>
<evidence type="ECO:0000313" key="1">
    <source>
        <dbReference type="EMBL" id="OXM87234.1"/>
    </source>
</evidence>